<name>A0ACB0XM69_MELEN</name>
<organism evidence="1 2">
    <name type="scientific">Meloidogyne enterolobii</name>
    <name type="common">Root-knot nematode worm</name>
    <name type="synonym">Meloidogyne mayaguensis</name>
    <dbReference type="NCBI Taxonomy" id="390850"/>
    <lineage>
        <taxon>Eukaryota</taxon>
        <taxon>Metazoa</taxon>
        <taxon>Ecdysozoa</taxon>
        <taxon>Nematoda</taxon>
        <taxon>Chromadorea</taxon>
        <taxon>Rhabditida</taxon>
        <taxon>Tylenchina</taxon>
        <taxon>Tylenchomorpha</taxon>
        <taxon>Tylenchoidea</taxon>
        <taxon>Meloidogynidae</taxon>
        <taxon>Meloidogyninae</taxon>
        <taxon>Meloidogyne</taxon>
    </lineage>
</organism>
<protein>
    <submittedName>
        <fullName evidence="1">Uncharacterized protein</fullName>
    </submittedName>
</protein>
<dbReference type="EMBL" id="CAVMJV010000001">
    <property type="protein sequence ID" value="CAK5008108.1"/>
    <property type="molecule type" value="Genomic_DNA"/>
</dbReference>
<accession>A0ACB0XM69</accession>
<reference evidence="1" key="1">
    <citation type="submission" date="2023-11" db="EMBL/GenBank/DDBJ databases">
        <authorList>
            <person name="Poullet M."/>
        </authorList>
    </citation>
    <scope>NUCLEOTIDE SEQUENCE</scope>
    <source>
        <strain evidence="1">E1834</strain>
    </source>
</reference>
<comment type="caution">
    <text evidence="1">The sequence shown here is derived from an EMBL/GenBank/DDBJ whole genome shotgun (WGS) entry which is preliminary data.</text>
</comment>
<gene>
    <name evidence="1" type="ORF">MENTE1834_LOCUS964</name>
</gene>
<proteinExistence type="predicted"/>
<dbReference type="Proteomes" id="UP001497535">
    <property type="component" value="Unassembled WGS sequence"/>
</dbReference>
<evidence type="ECO:0000313" key="1">
    <source>
        <dbReference type="EMBL" id="CAK5008108.1"/>
    </source>
</evidence>
<evidence type="ECO:0000313" key="2">
    <source>
        <dbReference type="Proteomes" id="UP001497535"/>
    </source>
</evidence>
<sequence>MSCRCGAVQCYLCRAKDINYSHFCQHFRNPKLTGCSQCKKTCLLWHPEDYVDSIALNELRKEAEEEGVELCLKKFRLSEAIIRRCYRCSSLL</sequence>
<keyword evidence="2" id="KW-1185">Reference proteome</keyword>